<evidence type="ECO:0000259" key="5">
    <source>
        <dbReference type="Pfam" id="PF01494"/>
    </source>
</evidence>
<evidence type="ECO:0000256" key="3">
    <source>
        <dbReference type="ARBA" id="ARBA00022827"/>
    </source>
</evidence>
<dbReference type="GO" id="GO:0016709">
    <property type="term" value="F:oxidoreductase activity, acting on paired donors, with incorporation or reduction of molecular oxygen, NAD(P)H as one donor, and incorporation of one atom of oxygen"/>
    <property type="evidence" value="ECO:0007669"/>
    <property type="project" value="UniProtKB-ARBA"/>
</dbReference>
<name>M9Z6A2_9AGAR</name>
<dbReference type="InterPro" id="IPR050641">
    <property type="entry name" value="RIFMO-like"/>
</dbReference>
<evidence type="ECO:0000313" key="6">
    <source>
        <dbReference type="EMBL" id="AGK29882.1"/>
    </source>
</evidence>
<dbReference type="InterPro" id="IPR002938">
    <property type="entry name" value="FAD-bd"/>
</dbReference>
<keyword evidence="4" id="KW-0560">Oxidoreductase</keyword>
<reference evidence="6" key="1">
    <citation type="journal article" date="2013" name="Microbiol. Res.">
        <title>Genes encoding FAD-binding proteins in Volvariella volvacea exhibit differential expression in homokaryons and heterokaryons.</title>
        <authorList>
            <person name="Meng L."/>
            <person name="Yan J."/>
            <person name="Xie B."/>
            <person name="Li Y."/>
            <person name="Chen B."/>
            <person name="Liu S."/>
            <person name="Li D."/>
            <person name="Yang Z."/>
            <person name="Zeng X."/>
            <person name="Deng Y."/>
            <person name="Jiang Y."/>
        </authorList>
    </citation>
    <scope>NUCLEOTIDE SEQUENCE</scope>
    <source>
        <strain evidence="6">PYd21</strain>
    </source>
</reference>
<organism evidence="6">
    <name type="scientific">Volvariella volvacea</name>
    <dbReference type="NCBI Taxonomy" id="36659"/>
    <lineage>
        <taxon>Eukaryota</taxon>
        <taxon>Fungi</taxon>
        <taxon>Dikarya</taxon>
        <taxon>Basidiomycota</taxon>
        <taxon>Agaricomycotina</taxon>
        <taxon>Agaricomycetes</taxon>
        <taxon>Agaricomycetidae</taxon>
        <taxon>Agaricales</taxon>
        <taxon>Pluteineae</taxon>
        <taxon>Pluteaceae</taxon>
        <taxon>Volvariella</taxon>
    </lineage>
</organism>
<evidence type="ECO:0000256" key="1">
    <source>
        <dbReference type="ARBA" id="ARBA00001974"/>
    </source>
</evidence>
<keyword evidence="3" id="KW-0274">FAD</keyword>
<dbReference type="EMBL" id="KC520525">
    <property type="protein sequence ID" value="AGK29882.1"/>
    <property type="molecule type" value="Genomic_DNA"/>
</dbReference>
<protein>
    <submittedName>
        <fullName evidence="6">FAD-binding protein</fullName>
    </submittedName>
</protein>
<sequence length="429" mass="46114">MTQTTVLIVGAGPTGLSAAISLVHHGCKDIVIVDAAERSIFTSRAMTIHAATLEALDSVGCSGQLIALGIKGEDAQIGGRSSVFLTLDLAASIKAWTKYPYVLLLPQHLTERALEDHLTHMGIRVLRPLRVVGMKASGSHAMTDVIFESGEVISARYVVGADGARSALAGVSFGDPDGEPLDQASQIVLADVTFDTRELLTPPNKIRAVPSSGQFFFIAPLPNVYGDVEGPVYRLGFSVDTTHGPPPSNPSASYIQEHVDNQGPINISSDQSVNSSPVKINKVIWSTRFRTHAAIASKFLIQLQAEQHKGGYVFLVGDAAHIHSPAGGLGMNLGIRDAIGLGPAIIKDMQQQPEQLDRSARPTSLEDYATLRHQRALTTIRLTKRILAFVKLLGSSYLFNAQIWLVYLLGKVPLIRRQIAWQVSGLGNP</sequence>
<dbReference type="PANTHER" id="PTHR43004">
    <property type="entry name" value="TRK SYSTEM POTASSIUM UPTAKE PROTEIN"/>
    <property type="match status" value="1"/>
</dbReference>
<evidence type="ECO:0000256" key="4">
    <source>
        <dbReference type="ARBA" id="ARBA00023002"/>
    </source>
</evidence>
<dbReference type="PRINTS" id="PR00420">
    <property type="entry name" value="RNGMNOXGNASE"/>
</dbReference>
<accession>M9Z6A2</accession>
<dbReference type="GO" id="GO:0071949">
    <property type="term" value="F:FAD binding"/>
    <property type="evidence" value="ECO:0007669"/>
    <property type="project" value="InterPro"/>
</dbReference>
<dbReference type="Gene3D" id="3.50.50.60">
    <property type="entry name" value="FAD/NAD(P)-binding domain"/>
    <property type="match status" value="1"/>
</dbReference>
<evidence type="ECO:0000256" key="2">
    <source>
        <dbReference type="ARBA" id="ARBA00022630"/>
    </source>
</evidence>
<dbReference type="Gene3D" id="3.30.70.2450">
    <property type="match status" value="1"/>
</dbReference>
<gene>
    <name evidence="6" type="ORF">GME5541_g</name>
</gene>
<keyword evidence="2" id="KW-0285">Flavoprotein</keyword>
<dbReference type="PANTHER" id="PTHR43004:SF19">
    <property type="entry name" value="BINDING MONOOXYGENASE, PUTATIVE (JCVI)-RELATED"/>
    <property type="match status" value="1"/>
</dbReference>
<dbReference type="Pfam" id="PF01494">
    <property type="entry name" value="FAD_binding_3"/>
    <property type="match status" value="1"/>
</dbReference>
<proteinExistence type="predicted"/>
<feature type="domain" description="FAD-binding" evidence="5">
    <location>
        <begin position="4"/>
        <end position="377"/>
    </location>
</feature>
<comment type="cofactor">
    <cofactor evidence="1">
        <name>FAD</name>
        <dbReference type="ChEBI" id="CHEBI:57692"/>
    </cofactor>
</comment>
<dbReference type="AlphaFoldDB" id="M9Z6A2"/>
<dbReference type="SUPFAM" id="SSF51905">
    <property type="entry name" value="FAD/NAD(P)-binding domain"/>
    <property type="match status" value="1"/>
</dbReference>
<dbReference type="InterPro" id="IPR036188">
    <property type="entry name" value="FAD/NAD-bd_sf"/>
</dbReference>